<evidence type="ECO:0000256" key="4">
    <source>
        <dbReference type="HAMAP-Rule" id="MF_00262"/>
    </source>
</evidence>
<evidence type="ECO:0000256" key="1">
    <source>
        <dbReference type="ARBA" id="ARBA00008168"/>
    </source>
</evidence>
<dbReference type="Pfam" id="PF03776">
    <property type="entry name" value="MinE"/>
    <property type="match status" value="1"/>
</dbReference>
<dbReference type="Proteomes" id="UP000015347">
    <property type="component" value="Unassembled WGS sequence"/>
</dbReference>
<dbReference type="NCBIfam" id="NF001422">
    <property type="entry name" value="PRK00296.1"/>
    <property type="match status" value="1"/>
</dbReference>
<dbReference type="EMBL" id="APVH01000021">
    <property type="protein sequence ID" value="EPX82500.1"/>
    <property type="molecule type" value="Genomic_DNA"/>
</dbReference>
<dbReference type="eggNOG" id="COG0851">
    <property type="taxonomic scope" value="Bacteria"/>
</dbReference>
<reference evidence="6" key="1">
    <citation type="journal article" date="2014" name="Stand. Genomic Sci.">
        <title>Genome sequence of the exopolysaccharide-producing Salipiger mucosus type strain (DSM 16094(T)), a moderately halophilic member of the Roseobacter clade.</title>
        <authorList>
            <person name="Riedel T."/>
            <person name="Spring S."/>
            <person name="Fiebig A."/>
            <person name="Petersen J."/>
            <person name="Kyrpides N.C."/>
            <person name="Goker M."/>
            <person name="Klenk H.P."/>
        </authorList>
    </citation>
    <scope>NUCLEOTIDE SEQUENCE [LARGE SCALE GENOMIC DNA]</scope>
    <source>
        <strain evidence="6">DSM 16094</strain>
    </source>
</reference>
<name>S9RWV2_9RHOB</name>
<dbReference type="STRING" id="1123237.Salmuc_05249"/>
<proteinExistence type="inferred from homology"/>
<evidence type="ECO:0000256" key="3">
    <source>
        <dbReference type="ARBA" id="ARBA00025265"/>
    </source>
</evidence>
<evidence type="ECO:0000313" key="5">
    <source>
        <dbReference type="EMBL" id="EPX82500.1"/>
    </source>
</evidence>
<keyword evidence="4" id="KW-0131">Cell cycle</keyword>
<dbReference type="NCBIfam" id="TIGR01215">
    <property type="entry name" value="minE"/>
    <property type="match status" value="1"/>
</dbReference>
<dbReference type="GO" id="GO:0032955">
    <property type="term" value="P:regulation of division septum assembly"/>
    <property type="evidence" value="ECO:0007669"/>
    <property type="project" value="InterPro"/>
</dbReference>
<dbReference type="HOGENOM" id="CLU_137929_2_1_5"/>
<keyword evidence="6" id="KW-1185">Reference proteome</keyword>
<protein>
    <recommendedName>
        <fullName evidence="2 4">Cell division topological specificity factor</fullName>
    </recommendedName>
</protein>
<dbReference type="InterPro" id="IPR036707">
    <property type="entry name" value="MinE_sf"/>
</dbReference>
<dbReference type="Gene3D" id="3.30.1070.10">
    <property type="entry name" value="Cell division topological specificity factor MinE"/>
    <property type="match status" value="1"/>
</dbReference>
<evidence type="ECO:0000256" key="2">
    <source>
        <dbReference type="ARBA" id="ARBA00020112"/>
    </source>
</evidence>
<accession>S9RWV2</accession>
<dbReference type="GO" id="GO:0051301">
    <property type="term" value="P:cell division"/>
    <property type="evidence" value="ECO:0007669"/>
    <property type="project" value="UniProtKB-KW"/>
</dbReference>
<comment type="similarity">
    <text evidence="1 4">Belongs to the MinE family.</text>
</comment>
<comment type="function">
    <text evidence="3 4">Prevents the cell division inhibition by proteins MinC and MinD at internal division sites while permitting inhibition at polar sites. This ensures cell division at the proper site by restricting the formation of a division septum at the midpoint of the long axis of the cell.</text>
</comment>
<keyword evidence="4 5" id="KW-0132">Cell division</keyword>
<dbReference type="InterPro" id="IPR005527">
    <property type="entry name" value="MinE"/>
</dbReference>
<dbReference type="HAMAP" id="MF_00262">
    <property type="entry name" value="MinE"/>
    <property type="match status" value="1"/>
</dbReference>
<organism evidence="5 6">
    <name type="scientific">Salipiger mucosus DSM 16094</name>
    <dbReference type="NCBI Taxonomy" id="1123237"/>
    <lineage>
        <taxon>Bacteria</taxon>
        <taxon>Pseudomonadati</taxon>
        <taxon>Pseudomonadota</taxon>
        <taxon>Alphaproteobacteria</taxon>
        <taxon>Rhodobacterales</taxon>
        <taxon>Roseobacteraceae</taxon>
        <taxon>Salipiger</taxon>
    </lineage>
</organism>
<evidence type="ECO:0000313" key="6">
    <source>
        <dbReference type="Proteomes" id="UP000015347"/>
    </source>
</evidence>
<gene>
    <name evidence="4" type="primary">minE</name>
    <name evidence="5" type="ORF">Salmuc_05249</name>
</gene>
<comment type="caution">
    <text evidence="5">The sequence shown here is derived from an EMBL/GenBank/DDBJ whole genome shotgun (WGS) entry which is preliminary data.</text>
</comment>
<dbReference type="OrthoDB" id="9802655at2"/>
<dbReference type="SUPFAM" id="SSF55229">
    <property type="entry name" value="Cell division protein MinE topological specificity domain"/>
    <property type="match status" value="1"/>
</dbReference>
<dbReference type="AlphaFoldDB" id="S9RWV2"/>
<sequence length="90" mass="10059">MFGFNFRSRKAKSAQTAKDRLQILLAHERGTEGSGSGPDYLPLLQRDILAAIKKHVHVEGDAVDIRMEREDDISSIEINIDLLKQAARAD</sequence>